<dbReference type="RefSeq" id="WP_240639726.1">
    <property type="nucleotide sequence ID" value="NZ_JBHLWF010000027.1"/>
</dbReference>
<gene>
    <name evidence="5" type="ORF">EDC25_12222</name>
</gene>
<comment type="caution">
    <text evidence="5">The sequence shown here is derived from an EMBL/GenBank/DDBJ whole genome shotgun (WGS) entry which is preliminary data.</text>
</comment>
<evidence type="ECO:0000256" key="2">
    <source>
        <dbReference type="SAM" id="SignalP"/>
    </source>
</evidence>
<name>A0A4R3LA96_9GAMM</name>
<feature type="domain" description="Peptidase M16 C-terminal" evidence="4">
    <location>
        <begin position="659"/>
        <end position="836"/>
    </location>
</feature>
<dbReference type="Pfam" id="PF00675">
    <property type="entry name" value="Peptidase_M16"/>
    <property type="match status" value="2"/>
</dbReference>
<evidence type="ECO:0000259" key="4">
    <source>
        <dbReference type="Pfam" id="PF05193"/>
    </source>
</evidence>
<dbReference type="Pfam" id="PF05193">
    <property type="entry name" value="Peptidase_M16_C"/>
    <property type="match status" value="2"/>
</dbReference>
<dbReference type="Proteomes" id="UP000294599">
    <property type="component" value="Unassembled WGS sequence"/>
</dbReference>
<protein>
    <submittedName>
        <fullName evidence="5">Putative Zn-dependent peptidase</fullName>
    </submittedName>
</protein>
<dbReference type="InterPro" id="IPR007863">
    <property type="entry name" value="Peptidase_M16_C"/>
</dbReference>
<dbReference type="PANTHER" id="PTHR11851:SF49">
    <property type="entry name" value="MITOCHONDRIAL-PROCESSING PEPTIDASE SUBUNIT ALPHA"/>
    <property type="match status" value="1"/>
</dbReference>
<dbReference type="AlphaFoldDB" id="A0A4R3LA96"/>
<feature type="signal peptide" evidence="2">
    <location>
        <begin position="1"/>
        <end position="17"/>
    </location>
</feature>
<proteinExistence type="inferred from homology"/>
<reference evidence="5 6" key="1">
    <citation type="submission" date="2019-03" db="EMBL/GenBank/DDBJ databases">
        <title>Genomic Encyclopedia of Type Strains, Phase IV (KMG-IV): sequencing the most valuable type-strain genomes for metagenomic binning, comparative biology and taxonomic classification.</title>
        <authorList>
            <person name="Goeker M."/>
        </authorList>
    </citation>
    <scope>NUCLEOTIDE SEQUENCE [LARGE SCALE GENOMIC DNA]</scope>
    <source>
        <strain evidence="5 6">DSM 21944</strain>
    </source>
</reference>
<dbReference type="Gene3D" id="3.30.830.10">
    <property type="entry name" value="Metalloenzyme, LuxS/M16 peptidase-like"/>
    <property type="match status" value="4"/>
</dbReference>
<dbReference type="PANTHER" id="PTHR11851">
    <property type="entry name" value="METALLOPROTEASE"/>
    <property type="match status" value="1"/>
</dbReference>
<feature type="chain" id="PRO_5020238411" evidence="2">
    <location>
        <begin position="18"/>
        <end position="935"/>
    </location>
</feature>
<feature type="domain" description="Peptidase M16 C-terminal" evidence="4">
    <location>
        <begin position="192"/>
        <end position="367"/>
    </location>
</feature>
<dbReference type="SUPFAM" id="SSF63411">
    <property type="entry name" value="LuxS/MPP-like metallohydrolase"/>
    <property type="match status" value="4"/>
</dbReference>
<feature type="domain" description="Peptidase M16 N-terminal" evidence="3">
    <location>
        <begin position="35"/>
        <end position="172"/>
    </location>
</feature>
<dbReference type="InterPro" id="IPR050361">
    <property type="entry name" value="MPP/UQCRC_Complex"/>
</dbReference>
<accession>A0A4R3LA96</accession>
<evidence type="ECO:0000313" key="6">
    <source>
        <dbReference type="Proteomes" id="UP000294599"/>
    </source>
</evidence>
<dbReference type="EMBL" id="SMAF01000022">
    <property type="protein sequence ID" value="TCS94426.1"/>
    <property type="molecule type" value="Genomic_DNA"/>
</dbReference>
<comment type="similarity">
    <text evidence="1">Belongs to the peptidase M16 family.</text>
</comment>
<dbReference type="InterPro" id="IPR011249">
    <property type="entry name" value="Metalloenz_LuxS/M16"/>
</dbReference>
<feature type="domain" description="Peptidase M16 N-terminal" evidence="3">
    <location>
        <begin position="504"/>
        <end position="624"/>
    </location>
</feature>
<dbReference type="GO" id="GO:0046872">
    <property type="term" value="F:metal ion binding"/>
    <property type="evidence" value="ECO:0007669"/>
    <property type="project" value="InterPro"/>
</dbReference>
<organism evidence="5 6">
    <name type="scientific">Pseudofulvimonas gallinarii</name>
    <dbReference type="NCBI Taxonomy" id="634155"/>
    <lineage>
        <taxon>Bacteria</taxon>
        <taxon>Pseudomonadati</taxon>
        <taxon>Pseudomonadota</taxon>
        <taxon>Gammaproteobacteria</taxon>
        <taxon>Lysobacterales</taxon>
        <taxon>Rhodanobacteraceae</taxon>
        <taxon>Pseudofulvimonas</taxon>
    </lineage>
</organism>
<keyword evidence="2" id="KW-0732">Signal</keyword>
<evidence type="ECO:0000313" key="5">
    <source>
        <dbReference type="EMBL" id="TCS94426.1"/>
    </source>
</evidence>
<sequence>MRTLILFGAMVASLARADTAIDIPYQTFSLDNGLRVVVHTDRKAPVVAINIWYHVGSKDEQPGRTGFAHLFEHLMFQGTENYNDEFFKPFEMVGATDMNGTTSFDRTNYFANVPTTALDLGLWMASEQMGHFLGSVDQARLDEQRSVVQNEKRQSENQPYGMVWQHLLSSLFPAGHRYAHLPIGSMADLDAATLDDVRWWFRSWYGPNNAVLVLAGDIDLETARTKVTRYFGDIPAGPTMAQPPVDVPARKASTRATLPDRVAQTRLYRAWVTPQFGSRDETHLKLIGEILGGSAASRLDRRLVHQEKLVDMVSAFSGADQLAGTFIIVADIKRGVDPARVEAAIDEEIERLRRRGPDRAELDRARTSIRATFVRAIEHVGGFSGKADVLAQCTVLTGDPGCFRQALARVQGASSRDLRNAARQWLAAGSHTVLVEPGERPAQAEDVVSGDPGELPEVAAADPRYRTVASDVDRSAGPPKVEVFPDLAFPTLQRSRLDNGLAVVLARREGLPLVQMSLEIEGGYSADAGRKPGTASFTMNMLPESAGGRSALELAAAAESLGARIGSGASLDAGNISLSVLHENLAPALTLYADVIRRPGFFVTDIERVRAQWLAGIAQEKTQPGSLAMRLLPPLLYGRDHPYGIPFTGSGDEASIVALQQDDLIAFHRDWVRPDNATLIVVGDIAMDELLPLLEKHLGDWKAPETPRPLLHRGTVPRPSAARVFLVDQPGAVQANILVGQVVPSTADPSSLAFDIGNGVIGGTFTSRLNMNLREDKAWSYGVSTGASNALGQRPWIGYAPVQIDRTAEAITEIRREIAEFTGTRPPSSGEIAHIRTNRVHRLPGSFETGTAVLGAIAAIVRYGRPDDYVTSLRRQILDTSDDQVRAAMSVIDAEALTWVVVGDLATIEAPVRALELGEVTVLDADGRPKTATAE</sequence>
<evidence type="ECO:0000259" key="3">
    <source>
        <dbReference type="Pfam" id="PF00675"/>
    </source>
</evidence>
<evidence type="ECO:0000256" key="1">
    <source>
        <dbReference type="ARBA" id="ARBA00007261"/>
    </source>
</evidence>
<dbReference type="InterPro" id="IPR011765">
    <property type="entry name" value="Pept_M16_N"/>
</dbReference>
<keyword evidence="6" id="KW-1185">Reference proteome</keyword>